<gene>
    <name evidence="1" type="ORF">RhiirC2_790544</name>
</gene>
<dbReference type="VEuPathDB" id="FungiDB:FUN_016381"/>
<dbReference type="AlphaFoldDB" id="A0A2N1ML01"/>
<dbReference type="VEuPathDB" id="FungiDB:RhiirA1_475871"/>
<reference evidence="1 2" key="1">
    <citation type="submission" date="2016-04" db="EMBL/GenBank/DDBJ databases">
        <title>Genome analyses suggest a sexual origin of heterokaryosis in a supposedly ancient asexual fungus.</title>
        <authorList>
            <person name="Ropars J."/>
            <person name="Sedzielewska K."/>
            <person name="Noel J."/>
            <person name="Charron P."/>
            <person name="Farinelli L."/>
            <person name="Marton T."/>
            <person name="Kruger M."/>
            <person name="Pelin A."/>
            <person name="Brachmann A."/>
            <person name="Corradi N."/>
        </authorList>
    </citation>
    <scope>NUCLEOTIDE SEQUENCE [LARGE SCALE GENOMIC DNA]</scope>
    <source>
        <strain evidence="1 2">C2</strain>
    </source>
</reference>
<proteinExistence type="predicted"/>
<organism evidence="1 2">
    <name type="scientific">Rhizophagus irregularis</name>
    <dbReference type="NCBI Taxonomy" id="588596"/>
    <lineage>
        <taxon>Eukaryota</taxon>
        <taxon>Fungi</taxon>
        <taxon>Fungi incertae sedis</taxon>
        <taxon>Mucoromycota</taxon>
        <taxon>Glomeromycotina</taxon>
        <taxon>Glomeromycetes</taxon>
        <taxon>Glomerales</taxon>
        <taxon>Glomeraceae</taxon>
        <taxon>Rhizophagus</taxon>
    </lineage>
</organism>
<dbReference type="EMBL" id="LLXL01001954">
    <property type="protein sequence ID" value="PKK62318.1"/>
    <property type="molecule type" value="Genomic_DNA"/>
</dbReference>
<evidence type="ECO:0000313" key="1">
    <source>
        <dbReference type="EMBL" id="PKK62318.1"/>
    </source>
</evidence>
<dbReference type="Pfam" id="PF21536">
    <property type="entry name" value="BTB_KLHL33"/>
    <property type="match status" value="1"/>
</dbReference>
<comment type="caution">
    <text evidence="1">The sequence shown here is derived from an EMBL/GenBank/DDBJ whole genome shotgun (WGS) entry which is preliminary data.</text>
</comment>
<evidence type="ECO:0000313" key="2">
    <source>
        <dbReference type="Proteomes" id="UP000233469"/>
    </source>
</evidence>
<sequence length="111" mass="12832">MKENKDDDSDIFAGVYRGSNKKKEVSVVKDLGTLLYMHLYYMYKCRRTGTIGMSEALMDQNFGLLYNGMKESYETQICFPTFNSSEMKIILEYAYTGSVREETLTDNNIID</sequence>
<reference evidence="1 2" key="2">
    <citation type="submission" date="2017-10" db="EMBL/GenBank/DDBJ databases">
        <title>Extensive intraspecific genome diversity in a model arbuscular mycorrhizal fungus.</title>
        <authorList>
            <person name="Chen E.C.H."/>
            <person name="Morin E."/>
            <person name="Baudet D."/>
            <person name="Noel J."/>
            <person name="Ndikumana S."/>
            <person name="Charron P."/>
            <person name="St-Onge C."/>
            <person name="Giorgi J."/>
            <person name="Grigoriev I.V."/>
            <person name="Roux C."/>
            <person name="Martin F.M."/>
            <person name="Corradi N."/>
        </authorList>
    </citation>
    <scope>NUCLEOTIDE SEQUENCE [LARGE SCALE GENOMIC DNA]</scope>
    <source>
        <strain evidence="1 2">C2</strain>
    </source>
</reference>
<protein>
    <recommendedName>
        <fullName evidence="3">BTB domain-containing protein</fullName>
    </recommendedName>
</protein>
<evidence type="ECO:0008006" key="3">
    <source>
        <dbReference type="Google" id="ProtNLM"/>
    </source>
</evidence>
<dbReference type="Proteomes" id="UP000233469">
    <property type="component" value="Unassembled WGS sequence"/>
</dbReference>
<accession>A0A2N1ML01</accession>
<name>A0A2N1ML01_9GLOM</name>